<dbReference type="Proteomes" id="UP000234166">
    <property type="component" value="Unassembled WGS sequence"/>
</dbReference>
<accession>A0AB38DVM0</accession>
<reference evidence="3 4" key="1">
    <citation type="submission" date="2017-10" db="EMBL/GenBank/DDBJ databases">
        <authorList>
            <person name="Regsiter A."/>
            <person name="William W."/>
        </authorList>
    </citation>
    <scope>NUCLEOTIDE SEQUENCE [LARGE SCALE GENOMIC DNA]</scope>
    <source>
        <strain evidence="1 4">CFBP6984</strain>
        <strain evidence="2 3">CFBP7430</strain>
    </source>
</reference>
<proteinExistence type="predicted"/>
<gene>
    <name evidence="1" type="ORF">XAP6984_1150089</name>
    <name evidence="2" type="ORF">XAP7430_1120090</name>
</gene>
<evidence type="ECO:0000313" key="2">
    <source>
        <dbReference type="EMBL" id="SON80337.1"/>
    </source>
</evidence>
<evidence type="ECO:0000313" key="4">
    <source>
        <dbReference type="Proteomes" id="UP000234181"/>
    </source>
</evidence>
<dbReference type="Proteomes" id="UP000234181">
    <property type="component" value="Unassembled WGS sequence"/>
</dbReference>
<name>A0AB38DVM0_XANCH</name>
<dbReference type="EMBL" id="OCYT01000019">
    <property type="protein sequence ID" value="SON76334.1"/>
    <property type="molecule type" value="Genomic_DNA"/>
</dbReference>
<evidence type="ECO:0000313" key="1">
    <source>
        <dbReference type="EMBL" id="SON76334.1"/>
    </source>
</evidence>
<organism evidence="2 3">
    <name type="scientific">Xanthomonas campestris pv. phaseoli</name>
    <dbReference type="NCBI Taxonomy" id="317013"/>
    <lineage>
        <taxon>Bacteria</taxon>
        <taxon>Pseudomonadati</taxon>
        <taxon>Pseudomonadota</taxon>
        <taxon>Gammaproteobacteria</taxon>
        <taxon>Lysobacterales</taxon>
        <taxon>Lysobacteraceae</taxon>
        <taxon>Xanthomonas</taxon>
    </lineage>
</organism>
<keyword evidence="4" id="KW-1185">Reference proteome</keyword>
<dbReference type="EMBL" id="OCYS01000016">
    <property type="protein sequence ID" value="SON80337.1"/>
    <property type="molecule type" value="Genomic_DNA"/>
</dbReference>
<sequence>MTRVQARCCNVLGIPFTALARGCLRP</sequence>
<dbReference type="AlphaFoldDB" id="A0AB38DVM0"/>
<protein>
    <submittedName>
        <fullName evidence="2">Uncharacterized protein</fullName>
    </submittedName>
</protein>
<evidence type="ECO:0000313" key="3">
    <source>
        <dbReference type="Proteomes" id="UP000234166"/>
    </source>
</evidence>
<comment type="caution">
    <text evidence="2">The sequence shown here is derived from an EMBL/GenBank/DDBJ whole genome shotgun (WGS) entry which is preliminary data.</text>
</comment>